<evidence type="ECO:0000259" key="3">
    <source>
        <dbReference type="PROSITE" id="PS50801"/>
    </source>
</evidence>
<comment type="similarity">
    <text evidence="1 2">Belongs to the anti-sigma-factor antagonist family.</text>
</comment>
<dbReference type="PANTHER" id="PTHR33495:SF2">
    <property type="entry name" value="ANTI-SIGMA FACTOR ANTAGONIST TM_1081-RELATED"/>
    <property type="match status" value="1"/>
</dbReference>
<proteinExistence type="inferred from homology"/>
<dbReference type="PANTHER" id="PTHR33495">
    <property type="entry name" value="ANTI-SIGMA FACTOR ANTAGONIST TM_1081-RELATED-RELATED"/>
    <property type="match status" value="1"/>
</dbReference>
<dbReference type="InterPro" id="IPR002645">
    <property type="entry name" value="STAS_dom"/>
</dbReference>
<dbReference type="NCBIfam" id="TIGR00377">
    <property type="entry name" value="ant_ant_sig"/>
    <property type="match status" value="1"/>
</dbReference>
<feature type="domain" description="STAS" evidence="3">
    <location>
        <begin position="11"/>
        <end position="120"/>
    </location>
</feature>
<keyword evidence="5" id="KW-1185">Reference proteome</keyword>
<dbReference type="SUPFAM" id="SSF52091">
    <property type="entry name" value="SpoIIaa-like"/>
    <property type="match status" value="1"/>
</dbReference>
<dbReference type="InterPro" id="IPR036513">
    <property type="entry name" value="STAS_dom_sf"/>
</dbReference>
<protein>
    <recommendedName>
        <fullName evidence="2">Anti-sigma factor antagonist</fullName>
    </recommendedName>
</protein>
<dbReference type="PROSITE" id="PS50801">
    <property type="entry name" value="STAS"/>
    <property type="match status" value="1"/>
</dbReference>
<comment type="caution">
    <text evidence="4">The sequence shown here is derived from an EMBL/GenBank/DDBJ whole genome shotgun (WGS) entry which is preliminary data.</text>
</comment>
<name>A0ABP7JTU5_9ACTN</name>
<sequence>MRTNIIRSERMVVSFDVVNGWTVLEVDGEIDVHTSPRIREAVIKLLDEGHRHLVLDLCFVPFLDSVGLGAVVASTKRVREHGGSLRITCPSGRSRKVFEISGLHDAYEFYDSPEDATLYAPSVDGLVHWPDH</sequence>
<evidence type="ECO:0000313" key="5">
    <source>
        <dbReference type="Proteomes" id="UP001501563"/>
    </source>
</evidence>
<evidence type="ECO:0000256" key="2">
    <source>
        <dbReference type="RuleBase" id="RU003749"/>
    </source>
</evidence>
<organism evidence="4 5">
    <name type="scientific">Streptomyces lannensis</name>
    <dbReference type="NCBI Taxonomy" id="766498"/>
    <lineage>
        <taxon>Bacteria</taxon>
        <taxon>Bacillati</taxon>
        <taxon>Actinomycetota</taxon>
        <taxon>Actinomycetes</taxon>
        <taxon>Kitasatosporales</taxon>
        <taxon>Streptomycetaceae</taxon>
        <taxon>Streptomyces</taxon>
    </lineage>
</organism>
<dbReference type="Gene3D" id="3.30.750.24">
    <property type="entry name" value="STAS domain"/>
    <property type="match status" value="1"/>
</dbReference>
<dbReference type="Proteomes" id="UP001501563">
    <property type="component" value="Unassembled WGS sequence"/>
</dbReference>
<dbReference type="EMBL" id="BAAAZA010000004">
    <property type="protein sequence ID" value="GAA3853448.1"/>
    <property type="molecule type" value="Genomic_DNA"/>
</dbReference>
<dbReference type="CDD" id="cd07043">
    <property type="entry name" value="STAS_anti-anti-sigma_factors"/>
    <property type="match status" value="1"/>
</dbReference>
<evidence type="ECO:0000256" key="1">
    <source>
        <dbReference type="ARBA" id="ARBA00009013"/>
    </source>
</evidence>
<accession>A0ABP7JTU5</accession>
<dbReference type="InterPro" id="IPR003658">
    <property type="entry name" value="Anti-sigma_ant"/>
</dbReference>
<dbReference type="RefSeq" id="WP_382696582.1">
    <property type="nucleotide sequence ID" value="NZ_BAAAZA010000004.1"/>
</dbReference>
<dbReference type="Pfam" id="PF01740">
    <property type="entry name" value="STAS"/>
    <property type="match status" value="1"/>
</dbReference>
<evidence type="ECO:0000313" key="4">
    <source>
        <dbReference type="EMBL" id="GAA3853448.1"/>
    </source>
</evidence>
<gene>
    <name evidence="4" type="ORF">GCM10022207_15490</name>
</gene>
<reference evidence="5" key="1">
    <citation type="journal article" date="2019" name="Int. J. Syst. Evol. Microbiol.">
        <title>The Global Catalogue of Microorganisms (GCM) 10K type strain sequencing project: providing services to taxonomists for standard genome sequencing and annotation.</title>
        <authorList>
            <consortium name="The Broad Institute Genomics Platform"/>
            <consortium name="The Broad Institute Genome Sequencing Center for Infectious Disease"/>
            <person name="Wu L."/>
            <person name="Ma J."/>
        </authorList>
    </citation>
    <scope>NUCLEOTIDE SEQUENCE [LARGE SCALE GENOMIC DNA]</scope>
    <source>
        <strain evidence="5">JCM 16578</strain>
    </source>
</reference>